<reference evidence="2 3" key="1">
    <citation type="submission" date="2021-05" db="EMBL/GenBank/DDBJ databases">
        <title>Shewanella sp. JM162201.</title>
        <authorList>
            <person name="Xu S."/>
            <person name="Li A."/>
        </authorList>
    </citation>
    <scope>NUCLEOTIDE SEQUENCE [LARGE SCALE GENOMIC DNA]</scope>
    <source>
        <strain evidence="2 3">JM162201</strain>
    </source>
</reference>
<comment type="caution">
    <text evidence="2">The sequence shown here is derived from an EMBL/GenBank/DDBJ whole genome shotgun (WGS) entry which is preliminary data.</text>
</comment>
<dbReference type="RefSeq" id="WP_214506294.1">
    <property type="nucleotide sequence ID" value="NZ_JAHEPS010000002.1"/>
</dbReference>
<evidence type="ECO:0000313" key="3">
    <source>
        <dbReference type="Proteomes" id="UP001195903"/>
    </source>
</evidence>
<evidence type="ECO:0000256" key="1">
    <source>
        <dbReference type="SAM" id="Phobius"/>
    </source>
</evidence>
<dbReference type="EMBL" id="JAHEPS010000002">
    <property type="protein sequence ID" value="MBT1444084.1"/>
    <property type="molecule type" value="Genomic_DNA"/>
</dbReference>
<sequence length="106" mass="11642">MSNKQIKHKADVNEPLSNKSAWHVTRAGFWVFGLGCLIMLPFLLLPDLYPAAFEGELSVLASFPLRALLALPAMLFMLGVERLLLRKGILLLAAPQVATGSKAQKR</sequence>
<gene>
    <name evidence="2" type="ORF">KJI95_06045</name>
</gene>
<organism evidence="2 3">
    <name type="scientific">Shewanella jiangmenensis</name>
    <dbReference type="NCBI Taxonomy" id="2837387"/>
    <lineage>
        <taxon>Bacteria</taxon>
        <taxon>Pseudomonadati</taxon>
        <taxon>Pseudomonadota</taxon>
        <taxon>Gammaproteobacteria</taxon>
        <taxon>Alteromonadales</taxon>
        <taxon>Shewanellaceae</taxon>
        <taxon>Shewanella</taxon>
    </lineage>
</organism>
<evidence type="ECO:0000313" key="2">
    <source>
        <dbReference type="EMBL" id="MBT1444084.1"/>
    </source>
</evidence>
<feature type="transmembrane region" description="Helical" evidence="1">
    <location>
        <begin position="57"/>
        <end position="80"/>
    </location>
</feature>
<accession>A0ABS5V0T9</accession>
<keyword evidence="3" id="KW-1185">Reference proteome</keyword>
<feature type="transmembrane region" description="Helical" evidence="1">
    <location>
        <begin position="27"/>
        <end position="45"/>
    </location>
</feature>
<proteinExistence type="predicted"/>
<name>A0ABS5V0T9_9GAMM</name>
<dbReference type="Proteomes" id="UP001195903">
    <property type="component" value="Unassembled WGS sequence"/>
</dbReference>
<keyword evidence="1" id="KW-1133">Transmembrane helix</keyword>
<keyword evidence="1" id="KW-0812">Transmembrane</keyword>
<keyword evidence="1" id="KW-0472">Membrane</keyword>
<protein>
    <submittedName>
        <fullName evidence="2">Uncharacterized protein</fullName>
    </submittedName>
</protein>